<gene>
    <name evidence="2" type="ORF">LRP50_24825</name>
</gene>
<comment type="caution">
    <text evidence="2">The sequence shown here is derived from an EMBL/GenBank/DDBJ whole genome shotgun (WGS) entry which is preliminary data.</text>
</comment>
<evidence type="ECO:0000313" key="2">
    <source>
        <dbReference type="EMBL" id="MDD1796349.1"/>
    </source>
</evidence>
<dbReference type="RefSeq" id="WP_274167079.1">
    <property type="nucleotide sequence ID" value="NZ_JAJUBC010000054.1"/>
</dbReference>
<dbReference type="EMBL" id="JAJUBC010000054">
    <property type="protein sequence ID" value="MDD1796349.1"/>
    <property type="molecule type" value="Genomic_DNA"/>
</dbReference>
<dbReference type="Pfam" id="PF13503">
    <property type="entry name" value="DUF4123"/>
    <property type="match status" value="1"/>
</dbReference>
<evidence type="ECO:0000313" key="3">
    <source>
        <dbReference type="Proteomes" id="UP001149400"/>
    </source>
</evidence>
<feature type="domain" description="DUF4123" evidence="1">
    <location>
        <begin position="162"/>
        <end position="289"/>
    </location>
</feature>
<name>A0ABT5R8Q7_9GAMM</name>
<proteinExistence type="predicted"/>
<dbReference type="Proteomes" id="UP001149400">
    <property type="component" value="Unassembled WGS sequence"/>
</dbReference>
<dbReference type="InterPro" id="IPR025391">
    <property type="entry name" value="DUF4123"/>
</dbReference>
<protein>
    <submittedName>
        <fullName evidence="2">DUF4123 domain-containing protein</fullName>
    </submittedName>
</protein>
<organism evidence="2 3">
    <name type="scientific">Enterovibrio gelatinilyticus</name>
    <dbReference type="NCBI Taxonomy" id="2899819"/>
    <lineage>
        <taxon>Bacteria</taxon>
        <taxon>Pseudomonadati</taxon>
        <taxon>Pseudomonadota</taxon>
        <taxon>Gammaproteobacteria</taxon>
        <taxon>Vibrionales</taxon>
        <taxon>Vibrionaceae</taxon>
        <taxon>Enterovibrio</taxon>
    </lineage>
</organism>
<reference evidence="2" key="1">
    <citation type="submission" date="2021-12" db="EMBL/GenBank/DDBJ databases">
        <title>Enterovibrio ZSDZ35 sp. nov. and Enterovibrio ZSDZ42 sp. nov., isolated from coastal seawater in Qingdao.</title>
        <authorList>
            <person name="Zhang P."/>
        </authorList>
    </citation>
    <scope>NUCLEOTIDE SEQUENCE</scope>
    <source>
        <strain evidence="2">ZSDZ42</strain>
    </source>
</reference>
<accession>A0ABT5R8Q7</accession>
<sequence length="436" mass="49362">MARPDSNTALSFDTYLAAAFFINIDDQTEYRALVAATAAEPLQVDAIISDALTSKGYALIETRDVMEKMTWFRQHGAPQEAVDLIKALTEEQRASIGKTKALNGLDTPEQYPYLNVIPIPDFPPLDGQSTKRVPPVLFPYLFGELSATSEEDGDAQGLLKTYAVLDAAKLQWGRSEIEDSRLNFKCLFKGKAEEALSDVAPYLIELCPDSDFTQKLFTYNSRMPDAMTGVHLWHKAPAIYLRSSLPLEALWQHLRRFTQLQDNNGKRYFFRFYDPIWIEALIKALGPERSAHLFSNKIACILAILPEGESVLLSLNHSHITGDRPLKWDDELKQQIGIQTHEKFAVKLSGTLSEMFADFSELDRLKKIEFIQSATQQAKAYNFLTEKSVGYFTAAIWLMREKGKVWIENTLPHIVDLNLTESDQTRMLLEIAKKDS</sequence>
<evidence type="ECO:0000259" key="1">
    <source>
        <dbReference type="Pfam" id="PF13503"/>
    </source>
</evidence>
<keyword evidence="3" id="KW-1185">Reference proteome</keyword>